<organism evidence="10">
    <name type="scientific">Thermodesulfobium narugense</name>
    <dbReference type="NCBI Taxonomy" id="184064"/>
    <lineage>
        <taxon>Bacteria</taxon>
        <taxon>Pseudomonadati</taxon>
        <taxon>Thermodesulfobiota</taxon>
        <taxon>Thermodesulfobiia</taxon>
        <taxon>Thermodesulfobiales</taxon>
        <taxon>Thermodesulfobiaceae</taxon>
        <taxon>Thermodesulfobium</taxon>
    </lineage>
</organism>
<proteinExistence type="inferred from homology"/>
<evidence type="ECO:0000256" key="6">
    <source>
        <dbReference type="ARBA" id="ARBA00022839"/>
    </source>
</evidence>
<dbReference type="InterPro" id="IPR029052">
    <property type="entry name" value="Metallo-depent_PP-like"/>
</dbReference>
<dbReference type="NCBIfam" id="TIGR00619">
    <property type="entry name" value="sbcd"/>
    <property type="match status" value="1"/>
</dbReference>
<comment type="caution">
    <text evidence="10">The sequence shown here is derived from an EMBL/GenBank/DDBJ whole genome shotgun (WGS) entry which is preliminary data.</text>
</comment>
<dbReference type="InterPro" id="IPR050535">
    <property type="entry name" value="DNA_Repair-Maintenance_Comp"/>
</dbReference>
<accession>A0A7C5KCV6</accession>
<keyword evidence="6 7" id="KW-0269">Exonuclease</keyword>
<evidence type="ECO:0000256" key="5">
    <source>
        <dbReference type="ARBA" id="ARBA00022801"/>
    </source>
</evidence>
<reference evidence="10" key="1">
    <citation type="journal article" date="2020" name="mSystems">
        <title>Genome- and Community-Level Interaction Insights into Carbon Utilization and Element Cycling Functions of Hydrothermarchaeota in Hydrothermal Sediment.</title>
        <authorList>
            <person name="Zhou Z."/>
            <person name="Liu Y."/>
            <person name="Xu W."/>
            <person name="Pan J."/>
            <person name="Luo Z.H."/>
            <person name="Li M."/>
        </authorList>
    </citation>
    <scope>NUCLEOTIDE SEQUENCE [LARGE SCALE GENOMIC DNA]</scope>
    <source>
        <strain evidence="10">SpSt-1019</strain>
    </source>
</reference>
<dbReference type="InterPro" id="IPR004593">
    <property type="entry name" value="SbcD"/>
</dbReference>
<dbReference type="CDD" id="cd00840">
    <property type="entry name" value="MPP_Mre11_N"/>
    <property type="match status" value="1"/>
</dbReference>
<feature type="domain" description="Nuclease SbcCD subunit D C-terminal" evidence="9">
    <location>
        <begin position="291"/>
        <end position="385"/>
    </location>
</feature>
<feature type="domain" description="Calcineurin-like phosphoesterase" evidence="8">
    <location>
        <begin position="7"/>
        <end position="241"/>
    </location>
</feature>
<dbReference type="GO" id="GO:0004519">
    <property type="term" value="F:endonuclease activity"/>
    <property type="evidence" value="ECO:0007669"/>
    <property type="project" value="UniProtKB-KW"/>
</dbReference>
<sequence>MNKTKPLRVLHTSDWHIGDTICSKRRYDEFEFALNWLYRVIEEKNVDVVLISGDIFNTSTPSSQAQELYYRFLHNISKSNCKGVVITSGNHDSPSFLSAPKEILKVLNVHVIGSISENPEDEVIVLSDNDEPILIVCAVPYLREKDLRLPEEGESISERETKVIKAIKKHYNLVFEIAKNKKNELKLDIPIIIMGHLFLGSAILEDDDGIRDLYIGSLCQIPVEFLPQEADYIALGHIHTPQIIGKNEKIRYSGSLLPMGFKSNEQKKKVFLAQFYNKNLTVESIEVPKKKDLISISGNIKEIAQKLEELSNTGKEYYLEVVYTGEEIISNLKEQVESLSRSNNIEILKIKNGRLSNSLNDEFESSDNELSLDPISMFERCLEEKSVPEEQRSELRNAFKEILRYMSERDLSSEDS</sequence>
<evidence type="ECO:0000256" key="1">
    <source>
        <dbReference type="ARBA" id="ARBA00010555"/>
    </source>
</evidence>
<dbReference type="GO" id="GO:0008408">
    <property type="term" value="F:3'-5' exonuclease activity"/>
    <property type="evidence" value="ECO:0007669"/>
    <property type="project" value="InterPro"/>
</dbReference>
<dbReference type="EMBL" id="DRUY01000024">
    <property type="protein sequence ID" value="HHI65023.1"/>
    <property type="molecule type" value="Genomic_DNA"/>
</dbReference>
<keyword evidence="7" id="KW-0255">Endonuclease</keyword>
<name>A0A7C5KCV6_9BACT</name>
<comment type="similarity">
    <text evidence="1 7">Belongs to the SbcD family.</text>
</comment>
<dbReference type="Gene3D" id="3.60.21.10">
    <property type="match status" value="1"/>
</dbReference>
<evidence type="ECO:0000259" key="9">
    <source>
        <dbReference type="Pfam" id="PF12320"/>
    </source>
</evidence>
<evidence type="ECO:0000256" key="4">
    <source>
        <dbReference type="ARBA" id="ARBA00022722"/>
    </source>
</evidence>
<keyword evidence="7" id="KW-0233">DNA recombination</keyword>
<protein>
    <recommendedName>
        <fullName evidence="3 7">Nuclease SbcCD subunit D</fullName>
    </recommendedName>
</protein>
<dbReference type="PANTHER" id="PTHR30337">
    <property type="entry name" value="COMPONENT OF ATP-DEPENDENT DSDNA EXONUCLEASE"/>
    <property type="match status" value="1"/>
</dbReference>
<keyword evidence="7" id="KW-0235">DNA replication</keyword>
<dbReference type="InterPro" id="IPR026843">
    <property type="entry name" value="SbcD_C"/>
</dbReference>
<evidence type="ECO:0000256" key="2">
    <source>
        <dbReference type="ARBA" id="ARBA00011322"/>
    </source>
</evidence>
<dbReference type="PANTHER" id="PTHR30337:SF0">
    <property type="entry name" value="NUCLEASE SBCCD SUBUNIT D"/>
    <property type="match status" value="1"/>
</dbReference>
<keyword evidence="4 7" id="KW-0540">Nuclease</keyword>
<dbReference type="GO" id="GO:0006260">
    <property type="term" value="P:DNA replication"/>
    <property type="evidence" value="ECO:0007669"/>
    <property type="project" value="UniProtKB-KW"/>
</dbReference>
<keyword evidence="5 7" id="KW-0378">Hydrolase</keyword>
<evidence type="ECO:0000256" key="7">
    <source>
        <dbReference type="RuleBase" id="RU363069"/>
    </source>
</evidence>
<dbReference type="Pfam" id="PF12320">
    <property type="entry name" value="SbcD_C"/>
    <property type="match status" value="1"/>
</dbReference>
<dbReference type="Pfam" id="PF00149">
    <property type="entry name" value="Metallophos"/>
    <property type="match status" value="1"/>
</dbReference>
<comment type="function">
    <text evidence="7">SbcCD cleaves DNA hairpin structures. These structures can inhibit DNA replication and are intermediates in certain DNA recombination reactions. The complex acts as a 3'-&gt;5' double strand exonuclease that can open hairpins. It also has a 5' single-strand endonuclease activity.</text>
</comment>
<evidence type="ECO:0000313" key="10">
    <source>
        <dbReference type="EMBL" id="HHI65023.1"/>
    </source>
</evidence>
<dbReference type="AlphaFoldDB" id="A0A7C5KCV6"/>
<dbReference type="SUPFAM" id="SSF56300">
    <property type="entry name" value="Metallo-dependent phosphatases"/>
    <property type="match status" value="1"/>
</dbReference>
<evidence type="ECO:0000259" key="8">
    <source>
        <dbReference type="Pfam" id="PF00149"/>
    </source>
</evidence>
<dbReference type="InterPro" id="IPR004843">
    <property type="entry name" value="Calcineurin-like_PHP"/>
</dbReference>
<gene>
    <name evidence="7 10" type="primary">sbcD</name>
    <name evidence="10" type="ORF">ENL70_00560</name>
</gene>
<evidence type="ECO:0000256" key="3">
    <source>
        <dbReference type="ARBA" id="ARBA00013365"/>
    </source>
</evidence>
<dbReference type="InterPro" id="IPR041796">
    <property type="entry name" value="Mre11_N"/>
</dbReference>
<dbReference type="Gene3D" id="3.30.160.720">
    <property type="match status" value="1"/>
</dbReference>
<comment type="subunit">
    <text evidence="2 7">Heterodimer of SbcC and SbcD.</text>
</comment>
<dbReference type="GO" id="GO:0006310">
    <property type="term" value="P:DNA recombination"/>
    <property type="evidence" value="ECO:0007669"/>
    <property type="project" value="UniProtKB-KW"/>
</dbReference>